<evidence type="ECO:0000313" key="7">
    <source>
        <dbReference type="Proteomes" id="UP000295325"/>
    </source>
</evidence>
<dbReference type="InterPro" id="IPR001503">
    <property type="entry name" value="Glyco_trans_10"/>
</dbReference>
<evidence type="ECO:0000259" key="5">
    <source>
        <dbReference type="Pfam" id="PF13524"/>
    </source>
</evidence>
<organism evidence="6 7">
    <name type="scientific">Fonticella tunisiensis</name>
    <dbReference type="NCBI Taxonomy" id="1096341"/>
    <lineage>
        <taxon>Bacteria</taxon>
        <taxon>Bacillati</taxon>
        <taxon>Bacillota</taxon>
        <taxon>Clostridia</taxon>
        <taxon>Eubacteriales</taxon>
        <taxon>Clostridiaceae</taxon>
        <taxon>Fonticella</taxon>
    </lineage>
</organism>
<dbReference type="Gene3D" id="3.40.50.11660">
    <property type="entry name" value="Glycosyl transferase family 10, C-terminal domain"/>
    <property type="match status" value="1"/>
</dbReference>
<proteinExistence type="inferred from homology"/>
<dbReference type="PANTHER" id="PTHR11929:SF194">
    <property type="entry name" value="ALPHA-(1,3)-FUCOSYLTRANSFERASE 10"/>
    <property type="match status" value="1"/>
</dbReference>
<comment type="similarity">
    <text evidence="1">Belongs to the glycosyltransferase 10 family.</text>
</comment>
<evidence type="ECO:0000256" key="3">
    <source>
        <dbReference type="ARBA" id="ARBA00022679"/>
    </source>
</evidence>
<dbReference type="GO" id="GO:0016020">
    <property type="term" value="C:membrane"/>
    <property type="evidence" value="ECO:0007669"/>
    <property type="project" value="InterPro"/>
</dbReference>
<evidence type="ECO:0000313" key="6">
    <source>
        <dbReference type="EMBL" id="TDT61025.1"/>
    </source>
</evidence>
<keyword evidence="3 6" id="KW-0808">Transferase</keyword>
<feature type="domain" description="Spore protein YkvP/CgeB glycosyl transferase-like" evidence="5">
    <location>
        <begin position="173"/>
        <end position="323"/>
    </location>
</feature>
<dbReference type="Pfam" id="PF13524">
    <property type="entry name" value="Glyco_trans_1_2"/>
    <property type="match status" value="1"/>
</dbReference>
<dbReference type="SUPFAM" id="SSF53756">
    <property type="entry name" value="UDP-Glycosyltransferase/glycogen phosphorylase"/>
    <property type="match status" value="1"/>
</dbReference>
<dbReference type="Pfam" id="PF00852">
    <property type="entry name" value="Glyco_transf_10"/>
    <property type="match status" value="1"/>
</dbReference>
<dbReference type="PANTHER" id="PTHR11929">
    <property type="entry name" value="ALPHA- 1,3 -FUCOSYLTRANSFERASE"/>
    <property type="match status" value="1"/>
</dbReference>
<dbReference type="EMBL" id="SOAZ01000009">
    <property type="protein sequence ID" value="TDT61025.1"/>
    <property type="molecule type" value="Genomic_DNA"/>
</dbReference>
<name>A0A4R7KPT1_9CLOT</name>
<evidence type="ECO:0000259" key="4">
    <source>
        <dbReference type="Pfam" id="PF00852"/>
    </source>
</evidence>
<reference evidence="6 7" key="1">
    <citation type="submission" date="2019-03" db="EMBL/GenBank/DDBJ databases">
        <title>Genomic Encyclopedia of Type Strains, Phase IV (KMG-IV): sequencing the most valuable type-strain genomes for metagenomic binning, comparative biology and taxonomic classification.</title>
        <authorList>
            <person name="Goeker M."/>
        </authorList>
    </citation>
    <scope>NUCLEOTIDE SEQUENCE [LARGE SCALE GENOMIC DNA]</scope>
    <source>
        <strain evidence="6 7">DSM 24455</strain>
    </source>
</reference>
<keyword evidence="2 6" id="KW-0328">Glycosyltransferase</keyword>
<dbReference type="Proteomes" id="UP000295325">
    <property type="component" value="Unassembled WGS sequence"/>
</dbReference>
<protein>
    <submittedName>
        <fullName evidence="6">Glycosyl transferase family 10 (Putative fucosyltransferase)</fullName>
    </submittedName>
</protein>
<dbReference type="InterPro" id="IPR055259">
    <property type="entry name" value="YkvP/CgeB_Glyco_trans-like"/>
</dbReference>
<dbReference type="GO" id="GO:0008417">
    <property type="term" value="F:fucosyltransferase activity"/>
    <property type="evidence" value="ECO:0007669"/>
    <property type="project" value="InterPro"/>
</dbReference>
<keyword evidence="7" id="KW-1185">Reference proteome</keyword>
<accession>A0A4R7KPT1</accession>
<dbReference type="RefSeq" id="WP_207669297.1">
    <property type="nucleotide sequence ID" value="NZ_SOAZ01000009.1"/>
</dbReference>
<feature type="domain" description="Fucosyltransferase C-terminal" evidence="4">
    <location>
        <begin position="556"/>
        <end position="643"/>
    </location>
</feature>
<evidence type="ECO:0000256" key="1">
    <source>
        <dbReference type="ARBA" id="ARBA00008919"/>
    </source>
</evidence>
<comment type="caution">
    <text evidence="6">The sequence shown here is derived from an EMBL/GenBank/DDBJ whole genome shotgun (WGS) entry which is preliminary data.</text>
</comment>
<gene>
    <name evidence="6" type="ORF">EDD71_10929</name>
</gene>
<evidence type="ECO:0000256" key="2">
    <source>
        <dbReference type="ARBA" id="ARBA00022676"/>
    </source>
</evidence>
<dbReference type="InterPro" id="IPR055270">
    <property type="entry name" value="Glyco_tran_10_C"/>
</dbReference>
<dbReference type="AlphaFoldDB" id="A0A4R7KPT1"/>
<dbReference type="InterPro" id="IPR038577">
    <property type="entry name" value="GT10-like_C_sf"/>
</dbReference>
<sequence>MKIVPVMLKYDYGIAERGESLEKRGFLPALKNIGEEVVPFWLEEHGFPNDKESLQREIISFVKRENPDIVFFVLMRDEVALETIEKLSKKYITINWFCDDNWRFDSFTKYTAPRLRWSITTDKYSLDKYSEIGYSNVVLSQWASYDYVDNIDFENIDYKYDISFIGGISSSRAWAVNYLRRRGYNVECFGAGWPNGRVSYEDIKQIILHSKINLNLSNSVSKDIRYILDDEKNIDEYMRSSKRVEQIKARNFEIPCFGGFQLSQYAPGLEDYFDIGKEIAIFSSIDELELNIRYYLKNENKRMEILKASHKRARDYTYTSVLKKAFETIMNNSKKHRTRRKKAADADKPALKKAAIQTVDFFCRNRMFDLNDKISNRDNCLYHWYLLREKLKEKGYELNTHDINDIAASEFVIYSDMPQSLQRLDNNFLILFETSLIRPDNWLVENHKYFKKIFVWHDDYVDGKKYIKYFWPNKIPDTIDFNIEDKRGFCTLIAGHKLVFHEQELYSERIKAIRWFENNHPEEFDLYGMDWDKSIYSRDGRIIDGNDYPSYKGRIESKYDVLKKYKFSICYENVRDIRGYITEKIFDCFFAGCVPIYLGAPNITDYVPENTFIDRRKFATYEELYSHIKNMPDDEYMGYIEAIKNYLKSEKIRLFSAENFVNTVVEGIISSI</sequence>